<comment type="caution">
    <text evidence="1">The sequence shown here is derived from an EMBL/GenBank/DDBJ whole genome shotgun (WGS) entry which is preliminary data.</text>
</comment>
<dbReference type="GO" id="GO:0005542">
    <property type="term" value="F:folic acid binding"/>
    <property type="evidence" value="ECO:0007669"/>
    <property type="project" value="InterPro"/>
</dbReference>
<accession>A0A9W7BVY5</accession>
<organism evidence="1 2">
    <name type="scientific">Triparma verrucosa</name>
    <dbReference type="NCBI Taxonomy" id="1606542"/>
    <lineage>
        <taxon>Eukaryota</taxon>
        <taxon>Sar</taxon>
        <taxon>Stramenopiles</taxon>
        <taxon>Ochrophyta</taxon>
        <taxon>Bolidophyceae</taxon>
        <taxon>Parmales</taxon>
        <taxon>Triparmaceae</taxon>
        <taxon>Triparma</taxon>
    </lineage>
</organism>
<dbReference type="Proteomes" id="UP001165160">
    <property type="component" value="Unassembled WGS sequence"/>
</dbReference>
<dbReference type="AlphaFoldDB" id="A0A9W7BVY5"/>
<name>A0A9W7BVY5_9STRA</name>
<evidence type="ECO:0000313" key="2">
    <source>
        <dbReference type="Proteomes" id="UP001165160"/>
    </source>
</evidence>
<protein>
    <submittedName>
        <fullName evidence="1">Uncharacterized protein</fullName>
    </submittedName>
</protein>
<keyword evidence="2" id="KW-1185">Reference proteome</keyword>
<evidence type="ECO:0000313" key="1">
    <source>
        <dbReference type="EMBL" id="GMH93370.1"/>
    </source>
</evidence>
<dbReference type="GO" id="GO:0016740">
    <property type="term" value="F:transferase activity"/>
    <property type="evidence" value="ECO:0007669"/>
    <property type="project" value="InterPro"/>
</dbReference>
<gene>
    <name evidence="1" type="ORF">TrVE_jg14335</name>
</gene>
<reference evidence="2" key="1">
    <citation type="journal article" date="2023" name="Commun. Biol.">
        <title>Genome analysis of Parmales, the sister group of diatoms, reveals the evolutionary specialization of diatoms from phago-mixotrophs to photoautotrophs.</title>
        <authorList>
            <person name="Ban H."/>
            <person name="Sato S."/>
            <person name="Yoshikawa S."/>
            <person name="Yamada K."/>
            <person name="Nakamura Y."/>
            <person name="Ichinomiya M."/>
            <person name="Sato N."/>
            <person name="Blanc-Mathieu R."/>
            <person name="Endo H."/>
            <person name="Kuwata A."/>
            <person name="Ogata H."/>
        </authorList>
    </citation>
    <scope>NUCLEOTIDE SEQUENCE [LARGE SCALE GENOMIC DNA]</scope>
    <source>
        <strain evidence="2">NIES 3699</strain>
    </source>
</reference>
<dbReference type="EMBL" id="BRXX01000138">
    <property type="protein sequence ID" value="GMH93370.1"/>
    <property type="molecule type" value="Genomic_DNA"/>
</dbReference>
<dbReference type="Gene3D" id="3.30.990.10">
    <property type="entry name" value="Formiminotransferase, N-terminal subdomain"/>
    <property type="match status" value="1"/>
</dbReference>
<sequence length="290" mass="31213">MGGSANDTKLSAAFTDEVYDRTSLHFTSTSVQSLSDTLKSYLEYAQSLEPSKAETDDTTRHPAFGGLIDNLSIYQQVSPGAMPSGALEVRANLAEYIAGLNSTRMGEEGGVELFEYGYISGDGGGGGSGSEYKRLREVRREKGWFEQSSGPSINAVSIGVLDKFITNYNVRVQCERGVAVKCSAAVREITGQGDVEALTLAYGGGRWEIACNILHQAGKGEALVGEGGVWGEDAIVAAVRSELEQELGREGVEGAQMYGYRVGLSEMEHVERFEKGINVEEFKNLHGRGE</sequence>
<dbReference type="InterPro" id="IPR037064">
    <property type="entry name" value="Formiminotransferase_N_sf"/>
</dbReference>
<proteinExistence type="predicted"/>